<proteinExistence type="predicted"/>
<evidence type="ECO:0000313" key="2">
    <source>
        <dbReference type="EnsemblPlants" id="PNT67853"/>
    </source>
</evidence>
<dbReference type="Gramene" id="PNT67853">
    <property type="protein sequence ID" value="PNT67853"/>
    <property type="gene ID" value="BRADI_3g32876v3"/>
</dbReference>
<organism evidence="1">
    <name type="scientific">Brachypodium distachyon</name>
    <name type="common">Purple false brome</name>
    <name type="synonym">Trachynia distachya</name>
    <dbReference type="NCBI Taxonomy" id="15368"/>
    <lineage>
        <taxon>Eukaryota</taxon>
        <taxon>Viridiplantae</taxon>
        <taxon>Streptophyta</taxon>
        <taxon>Embryophyta</taxon>
        <taxon>Tracheophyta</taxon>
        <taxon>Spermatophyta</taxon>
        <taxon>Magnoliopsida</taxon>
        <taxon>Liliopsida</taxon>
        <taxon>Poales</taxon>
        <taxon>Poaceae</taxon>
        <taxon>BOP clade</taxon>
        <taxon>Pooideae</taxon>
        <taxon>Stipodae</taxon>
        <taxon>Brachypodieae</taxon>
        <taxon>Brachypodium</taxon>
    </lineage>
</organism>
<accession>A0A2K2D0P5</accession>
<dbReference type="Proteomes" id="UP000008810">
    <property type="component" value="Chromosome 3"/>
</dbReference>
<dbReference type="EMBL" id="CM000882">
    <property type="protein sequence ID" value="PNT67853.1"/>
    <property type="molecule type" value="Genomic_DNA"/>
</dbReference>
<reference evidence="1 2" key="1">
    <citation type="journal article" date="2010" name="Nature">
        <title>Genome sequencing and analysis of the model grass Brachypodium distachyon.</title>
        <authorList>
            <consortium name="International Brachypodium Initiative"/>
        </authorList>
    </citation>
    <scope>NUCLEOTIDE SEQUENCE [LARGE SCALE GENOMIC DNA]</scope>
    <source>
        <strain evidence="1 2">Bd21</strain>
    </source>
</reference>
<dbReference type="EnsemblPlants" id="PNT67853">
    <property type="protein sequence ID" value="PNT67853"/>
    <property type="gene ID" value="BRADI_3g32876v3"/>
</dbReference>
<evidence type="ECO:0000313" key="3">
    <source>
        <dbReference type="Proteomes" id="UP000008810"/>
    </source>
</evidence>
<dbReference type="InParanoid" id="A0A2K2D0P5"/>
<reference evidence="1" key="2">
    <citation type="submission" date="2017-06" db="EMBL/GenBank/DDBJ databases">
        <title>WGS assembly of Brachypodium distachyon.</title>
        <authorList>
            <consortium name="The International Brachypodium Initiative"/>
            <person name="Lucas S."/>
            <person name="Harmon-Smith M."/>
            <person name="Lail K."/>
            <person name="Tice H."/>
            <person name="Grimwood J."/>
            <person name="Bruce D."/>
            <person name="Barry K."/>
            <person name="Shu S."/>
            <person name="Lindquist E."/>
            <person name="Wang M."/>
            <person name="Pitluck S."/>
            <person name="Vogel J.P."/>
            <person name="Garvin D.F."/>
            <person name="Mockler T.C."/>
            <person name="Schmutz J."/>
            <person name="Rokhsar D."/>
            <person name="Bevan M.W."/>
        </authorList>
    </citation>
    <scope>NUCLEOTIDE SEQUENCE</scope>
    <source>
        <strain evidence="1">Bd21</strain>
    </source>
</reference>
<dbReference type="AlphaFoldDB" id="A0A2K2D0P5"/>
<evidence type="ECO:0000313" key="1">
    <source>
        <dbReference type="EMBL" id="PNT67853.1"/>
    </source>
</evidence>
<keyword evidence="3" id="KW-1185">Reference proteome</keyword>
<protein>
    <submittedName>
        <fullName evidence="1 2">Uncharacterized protein</fullName>
    </submittedName>
</protein>
<reference evidence="2" key="3">
    <citation type="submission" date="2018-08" db="UniProtKB">
        <authorList>
            <consortium name="EnsemblPlants"/>
        </authorList>
    </citation>
    <scope>IDENTIFICATION</scope>
    <source>
        <strain evidence="2">cv. Bd21</strain>
    </source>
</reference>
<name>A0A2K2D0P5_BRADI</name>
<sequence>MGGGIGTSANLINPDKESICSKMFFFLREMQDVLFFFLRGCKMLGSRGLVPLQESGQREYLYVVITDCLNARCSLFF</sequence>
<gene>
    <name evidence="1" type="ORF">BRADI_3g32876v3</name>
</gene>